<dbReference type="InterPro" id="IPR001279">
    <property type="entry name" value="Metallo-B-lactamas"/>
</dbReference>
<feature type="domain" description="Metallo-beta-lactamase" evidence="2">
    <location>
        <begin position="2"/>
        <end position="204"/>
    </location>
</feature>
<dbReference type="HOGENOM" id="CLU_020884_3_0_5"/>
<proteinExistence type="predicted"/>
<keyword evidence="1" id="KW-0378">Hydrolase</keyword>
<protein>
    <recommendedName>
        <fullName evidence="2">Metallo-beta-lactamase domain-containing protein</fullName>
    </recommendedName>
</protein>
<evidence type="ECO:0000259" key="2">
    <source>
        <dbReference type="Pfam" id="PF12706"/>
    </source>
</evidence>
<dbReference type="AlphaFoldDB" id="A0A017HIY4"/>
<name>A0A017HIY4_9RHOB</name>
<accession>A0A017HIY4</accession>
<evidence type="ECO:0000313" key="4">
    <source>
        <dbReference type="Proteomes" id="UP000019666"/>
    </source>
</evidence>
<dbReference type="Proteomes" id="UP000019666">
    <property type="component" value="Unassembled WGS sequence"/>
</dbReference>
<reference evidence="3 4" key="1">
    <citation type="submission" date="2013-02" db="EMBL/GenBank/DDBJ databases">
        <authorList>
            <person name="Fiebig A."/>
            <person name="Goeker M."/>
            <person name="Klenk H.-P.P."/>
        </authorList>
    </citation>
    <scope>NUCLEOTIDE SEQUENCE [LARGE SCALE GENOMIC DNA]</scope>
    <source>
        <strain evidence="3 4">DSM 19309</strain>
    </source>
</reference>
<organism evidence="3 4">
    <name type="scientific">Rubellimicrobium mesophilum DSM 19309</name>
    <dbReference type="NCBI Taxonomy" id="442562"/>
    <lineage>
        <taxon>Bacteria</taxon>
        <taxon>Pseudomonadati</taxon>
        <taxon>Pseudomonadota</taxon>
        <taxon>Alphaproteobacteria</taxon>
        <taxon>Rhodobacterales</taxon>
        <taxon>Roseobacteraceae</taxon>
        <taxon>Rubellimicrobium</taxon>
    </lineage>
</organism>
<evidence type="ECO:0000313" key="3">
    <source>
        <dbReference type="EMBL" id="EYD74295.1"/>
    </source>
</evidence>
<dbReference type="InterPro" id="IPR050114">
    <property type="entry name" value="UPF0173_UPF0282_UlaG_hydrolase"/>
</dbReference>
<sequence>MVIDPYLSDSLAEKYRGTRFPHRRMMPAPVAPGGIAHVTAVLATHAHTDHLDPGTLPALLAANPDAVLVAPASVAETALARSGIAPGRLRSIDAGGTLHLNPDLIVAATRAAHESLETDDQGRHRFLGLAIRCGGATLFHSGDTIPFEGQVEEVRALGADLALLPVNGRDAERRANGVPGNLTVAEALGLARRAGIPAVVAHHFDLFDFNTVPRAEVEAVAARTTDIRLAPARTGVIYRLEEDGR</sequence>
<dbReference type="InterPro" id="IPR036866">
    <property type="entry name" value="RibonucZ/Hydroxyglut_hydro"/>
</dbReference>
<dbReference type="GO" id="GO:0016787">
    <property type="term" value="F:hydrolase activity"/>
    <property type="evidence" value="ECO:0007669"/>
    <property type="project" value="UniProtKB-KW"/>
</dbReference>
<dbReference type="Pfam" id="PF12706">
    <property type="entry name" value="Lactamase_B_2"/>
    <property type="match status" value="1"/>
</dbReference>
<dbReference type="Gene3D" id="3.60.15.10">
    <property type="entry name" value="Ribonuclease Z/Hydroxyacylglutathione hydrolase-like"/>
    <property type="match status" value="1"/>
</dbReference>
<dbReference type="PANTHER" id="PTHR43546">
    <property type="entry name" value="UPF0173 METAL-DEPENDENT HYDROLASE MJ1163-RELATED"/>
    <property type="match status" value="1"/>
</dbReference>
<dbReference type="PANTHER" id="PTHR43546:SF9">
    <property type="entry name" value="L-ASCORBATE-6-PHOSPHATE LACTONASE ULAG-RELATED"/>
    <property type="match status" value="1"/>
</dbReference>
<evidence type="ECO:0000256" key="1">
    <source>
        <dbReference type="ARBA" id="ARBA00022801"/>
    </source>
</evidence>
<gene>
    <name evidence="3" type="ORF">Rumeso_04159</name>
</gene>
<comment type="caution">
    <text evidence="3">The sequence shown here is derived from an EMBL/GenBank/DDBJ whole genome shotgun (WGS) entry which is preliminary data.</text>
</comment>
<dbReference type="STRING" id="442562.Rumeso_04159"/>
<dbReference type="EMBL" id="AOSK01000118">
    <property type="protein sequence ID" value="EYD74295.1"/>
    <property type="molecule type" value="Genomic_DNA"/>
</dbReference>
<dbReference type="SUPFAM" id="SSF56281">
    <property type="entry name" value="Metallo-hydrolase/oxidoreductase"/>
    <property type="match status" value="1"/>
</dbReference>
<dbReference type="PATRIC" id="fig|442562.3.peg.4095"/>
<keyword evidence="4" id="KW-1185">Reference proteome</keyword>